<comment type="caution">
    <text evidence="2">The sequence shown here is derived from an EMBL/GenBank/DDBJ whole genome shotgun (WGS) entry which is preliminary data.</text>
</comment>
<keyword evidence="3" id="KW-1185">Reference proteome</keyword>
<dbReference type="Gene3D" id="3.60.21.10">
    <property type="match status" value="1"/>
</dbReference>
<accession>A0ABR1SCD8</accession>
<dbReference type="Pfam" id="PF00149">
    <property type="entry name" value="Metallophos"/>
    <property type="match status" value="1"/>
</dbReference>
<feature type="domain" description="Calcineurin-like phosphoesterase" evidence="1">
    <location>
        <begin position="77"/>
        <end position="244"/>
    </location>
</feature>
<evidence type="ECO:0000259" key="1">
    <source>
        <dbReference type="Pfam" id="PF00149"/>
    </source>
</evidence>
<organism evidence="2 3">
    <name type="scientific">Apiospora marii</name>
    <dbReference type="NCBI Taxonomy" id="335849"/>
    <lineage>
        <taxon>Eukaryota</taxon>
        <taxon>Fungi</taxon>
        <taxon>Dikarya</taxon>
        <taxon>Ascomycota</taxon>
        <taxon>Pezizomycotina</taxon>
        <taxon>Sordariomycetes</taxon>
        <taxon>Xylariomycetidae</taxon>
        <taxon>Amphisphaeriales</taxon>
        <taxon>Apiosporaceae</taxon>
        <taxon>Apiospora</taxon>
    </lineage>
</organism>
<proteinExistence type="predicted"/>
<protein>
    <recommendedName>
        <fullName evidence="1">Calcineurin-like phosphoesterase domain-containing protein</fullName>
    </recommendedName>
</protein>
<dbReference type="PANTHER" id="PTHR12905:SF18">
    <property type="entry name" value="ESTER HYDROLASE, PUTATIVE (AFU_ORTHOLOGUE AFUA_4G03130)-RELATED"/>
    <property type="match status" value="1"/>
</dbReference>
<reference evidence="2 3" key="1">
    <citation type="submission" date="2023-01" db="EMBL/GenBank/DDBJ databases">
        <title>Analysis of 21 Apiospora genomes using comparative genomics revels a genus with tremendous synthesis potential of carbohydrate active enzymes and secondary metabolites.</title>
        <authorList>
            <person name="Sorensen T."/>
        </authorList>
    </citation>
    <scope>NUCLEOTIDE SEQUENCE [LARGE SCALE GENOMIC DNA]</scope>
    <source>
        <strain evidence="2 3">CBS 20057</strain>
    </source>
</reference>
<dbReference type="EMBL" id="JAQQWI010000007">
    <property type="protein sequence ID" value="KAK8028707.1"/>
    <property type="molecule type" value="Genomic_DNA"/>
</dbReference>
<dbReference type="InterPro" id="IPR051693">
    <property type="entry name" value="UPF0046_metallophosphoest"/>
</dbReference>
<dbReference type="InterPro" id="IPR004843">
    <property type="entry name" value="Calcineurin-like_PHP"/>
</dbReference>
<name>A0ABR1SCD8_9PEZI</name>
<dbReference type="SUPFAM" id="SSF56300">
    <property type="entry name" value="Metallo-dependent phosphatases"/>
    <property type="match status" value="1"/>
</dbReference>
<dbReference type="CDD" id="cd07379">
    <property type="entry name" value="MPP_239FB"/>
    <property type="match status" value="1"/>
</dbReference>
<evidence type="ECO:0000313" key="2">
    <source>
        <dbReference type="EMBL" id="KAK8028707.1"/>
    </source>
</evidence>
<sequence length="334" mass="37737">MGLSHRLNACLQFLRLRRSSHWDKPTLLDEYLESPLKALVVRLYCLLLWLRGSPMKPPRNRPPIKVVCLSDTHGMTVPNVPPGDLLIHAGDLTQGGTALEIQAQIDWLDSLPHRHKIVIGGNHDIFFDMKTRRDEGTPPQHGIEFKSVKYLQRQSITLKFKGQRRLNIYGAPDIIGSGDPASSNAFQYDGARHPWREAIPKDTDVLITHGPPKHHLDLNLGCSGLLQDLWRVKPKLHVFGHIHCGRGKRAVFWDSCQEAYENFLSHKMRGPIWDFVPNAQWLDVVNIVIFGISSVIWKWFMQGGHSEGGMLINAACQDGNKGKISKKTPITVEL</sequence>
<dbReference type="PANTHER" id="PTHR12905">
    <property type="entry name" value="METALLOPHOSPHOESTERASE"/>
    <property type="match status" value="1"/>
</dbReference>
<dbReference type="Proteomes" id="UP001396898">
    <property type="component" value="Unassembled WGS sequence"/>
</dbReference>
<evidence type="ECO:0000313" key="3">
    <source>
        <dbReference type="Proteomes" id="UP001396898"/>
    </source>
</evidence>
<dbReference type="InterPro" id="IPR029052">
    <property type="entry name" value="Metallo-depent_PP-like"/>
</dbReference>
<gene>
    <name evidence="2" type="ORF">PG991_005763</name>
</gene>